<dbReference type="AlphaFoldDB" id="A0A6P2S1Y1"/>
<evidence type="ECO:0000313" key="1">
    <source>
        <dbReference type="EMBL" id="VWC43963.1"/>
    </source>
</evidence>
<name>A0A6P2S1Y1_9BURK</name>
<gene>
    <name evidence="1" type="ORF">BLA13014_07115</name>
</gene>
<accession>A0A6P2S1Y1</accession>
<proteinExistence type="predicted"/>
<reference evidence="1 2" key="1">
    <citation type="submission" date="2019-09" db="EMBL/GenBank/DDBJ databases">
        <authorList>
            <person name="Depoorter E."/>
        </authorList>
    </citation>
    <scope>NUCLEOTIDE SEQUENCE [LARGE SCALE GENOMIC DNA]</scope>
    <source>
        <strain evidence="1">LMG 13014</strain>
    </source>
</reference>
<sequence length="560" mass="57930">MDKIMSFNNFDSPAATRGRHGMSLRRRKLGQRGSMLIDTALALTVATIALTGQMAQTSEAIDESLAKATGQWAVEYQGGLNGYYSTNGQAIMANQGVAGVASPYAPTIPELINLGYLPQGFGSKAPNGQVFTSNVTQVCPGGTCTLAGYVYSSTPYKDATGAVRNDLAGIAMQAAGADAGMTPPGQAGQLVGTGNGWQTPMAGVQVGTLAMRVGSYSATDAILSQFYMLNGSRKLTGPMNANGNNINNAASVYTQHVGVNEGGAGSGTIGLAKQALYGDANNIVLQSSGTVYTRSTDWSRAADLQAQNIYAWQGSVTADSNVNANGTLWSNGGVVTNGNMTLATSGAQITNPGRMHINVGENLYLQPWSGGTTIVGGGGGSGNLQVNGTTWMYGPTVNQGYTYLNGGGVVNSSLSMAATAWSGWGCSGTGITTDPNGDLLSCKSGVWQQVGSSGTSNYVSMDIGNGGWFGIPANTKRVDGWVAVTWTGSNAGVAQFIVRDTAGNIQNYFYAGDYGWNDGGSGSQWWFPVSIPVVSNSASIQMVQINGSNSLTWHIASYTQ</sequence>
<dbReference type="EMBL" id="CABVQC010000076">
    <property type="protein sequence ID" value="VWC43963.1"/>
    <property type="molecule type" value="Genomic_DNA"/>
</dbReference>
<dbReference type="Proteomes" id="UP000494261">
    <property type="component" value="Unassembled WGS sequence"/>
</dbReference>
<evidence type="ECO:0000313" key="2">
    <source>
        <dbReference type="Proteomes" id="UP000494261"/>
    </source>
</evidence>
<evidence type="ECO:0008006" key="3">
    <source>
        <dbReference type="Google" id="ProtNLM"/>
    </source>
</evidence>
<protein>
    <recommendedName>
        <fullName evidence="3">Shufflon system plasmid conjugative transfer pilus tip adhesin PilV</fullName>
    </recommendedName>
</protein>
<organism evidence="1 2">
    <name type="scientific">Burkholderia aenigmatica</name>
    <dbReference type="NCBI Taxonomy" id="2015348"/>
    <lineage>
        <taxon>Bacteria</taxon>
        <taxon>Pseudomonadati</taxon>
        <taxon>Pseudomonadota</taxon>
        <taxon>Betaproteobacteria</taxon>
        <taxon>Burkholderiales</taxon>
        <taxon>Burkholderiaceae</taxon>
        <taxon>Burkholderia</taxon>
        <taxon>Burkholderia cepacia complex</taxon>
    </lineage>
</organism>